<comment type="caution">
    <text evidence="10">The sequence shown here is derived from an EMBL/GenBank/DDBJ whole genome shotgun (WGS) entry which is preliminary data.</text>
</comment>
<accession>A0A8J3IKZ6</accession>
<keyword evidence="4 8" id="KW-0653">Protein transport</keyword>
<evidence type="ECO:0000256" key="8">
    <source>
        <dbReference type="HAMAP-Rule" id="MF_00422"/>
    </source>
</evidence>
<dbReference type="GO" id="GO:0005886">
    <property type="term" value="C:plasma membrane"/>
    <property type="evidence" value="ECO:0007669"/>
    <property type="project" value="UniProtKB-SubCell"/>
</dbReference>
<keyword evidence="6 8" id="KW-0811">Translocation</keyword>
<gene>
    <name evidence="8" type="primary">secE</name>
    <name evidence="10" type="ORF">KSF_032250</name>
</gene>
<evidence type="ECO:0000256" key="5">
    <source>
        <dbReference type="ARBA" id="ARBA00022989"/>
    </source>
</evidence>
<dbReference type="Gene3D" id="1.20.5.1030">
    <property type="entry name" value="Preprotein translocase secy subunit"/>
    <property type="match status" value="1"/>
</dbReference>
<dbReference type="InterPro" id="IPR038379">
    <property type="entry name" value="SecE_sf"/>
</dbReference>
<evidence type="ECO:0000256" key="6">
    <source>
        <dbReference type="ARBA" id="ARBA00023010"/>
    </source>
</evidence>
<evidence type="ECO:0000256" key="9">
    <source>
        <dbReference type="SAM" id="MobiDB-lite"/>
    </source>
</evidence>
<dbReference type="EMBL" id="BNJK01000001">
    <property type="protein sequence ID" value="GHO93177.1"/>
    <property type="molecule type" value="Genomic_DNA"/>
</dbReference>
<feature type="compositionally biased region" description="Basic and acidic residues" evidence="9">
    <location>
        <begin position="20"/>
        <end position="30"/>
    </location>
</feature>
<protein>
    <recommendedName>
        <fullName evidence="8">Protein translocase subunit SecE</fullName>
    </recommendedName>
</protein>
<comment type="similarity">
    <text evidence="8">Belongs to the SecE/SEC61-gamma family.</text>
</comment>
<dbReference type="GO" id="GO:0008320">
    <property type="term" value="F:protein transmembrane transporter activity"/>
    <property type="evidence" value="ECO:0007669"/>
    <property type="project" value="UniProtKB-UniRule"/>
</dbReference>
<comment type="subunit">
    <text evidence="8">Component of the Sec protein translocase complex. Heterotrimer consisting of SecY, SecE and SecG subunits. The heterotrimers can form oligomers, although 1 heterotrimer is thought to be able to translocate proteins. Interacts with the ribosome. Interacts with SecDF, and other proteins may be involved. Interacts with SecA.</text>
</comment>
<feature type="compositionally biased region" description="Basic and acidic residues" evidence="9">
    <location>
        <begin position="1"/>
        <end position="10"/>
    </location>
</feature>
<comment type="subcellular location">
    <subcellularLocation>
        <location evidence="8">Cell membrane</location>
        <topology evidence="8">Single-pass membrane protein</topology>
    </subcellularLocation>
    <subcellularLocation>
        <location evidence="1">Membrane</location>
    </subcellularLocation>
</comment>
<dbReference type="GO" id="GO:0006605">
    <property type="term" value="P:protein targeting"/>
    <property type="evidence" value="ECO:0007669"/>
    <property type="project" value="UniProtKB-UniRule"/>
</dbReference>
<evidence type="ECO:0000256" key="7">
    <source>
        <dbReference type="ARBA" id="ARBA00023136"/>
    </source>
</evidence>
<keyword evidence="5 8" id="KW-1133">Transmembrane helix</keyword>
<keyword evidence="2 8" id="KW-0813">Transport</keyword>
<dbReference type="GO" id="GO:0043952">
    <property type="term" value="P:protein transport by the Sec complex"/>
    <property type="evidence" value="ECO:0007669"/>
    <property type="project" value="UniProtKB-UniRule"/>
</dbReference>
<dbReference type="GO" id="GO:0065002">
    <property type="term" value="P:intracellular protein transmembrane transport"/>
    <property type="evidence" value="ECO:0007669"/>
    <property type="project" value="UniProtKB-UniRule"/>
</dbReference>
<dbReference type="RefSeq" id="WP_220203974.1">
    <property type="nucleotide sequence ID" value="NZ_BNJK01000001.1"/>
</dbReference>
<dbReference type="AlphaFoldDB" id="A0A8J3IKZ6"/>
<dbReference type="HAMAP" id="MF_00422">
    <property type="entry name" value="SecE"/>
    <property type="match status" value="1"/>
</dbReference>
<feature type="transmembrane region" description="Helical" evidence="8">
    <location>
        <begin position="98"/>
        <end position="126"/>
    </location>
</feature>
<keyword evidence="11" id="KW-1185">Reference proteome</keyword>
<reference evidence="10" key="1">
    <citation type="submission" date="2020-10" db="EMBL/GenBank/DDBJ databases">
        <title>Taxonomic study of unclassified bacteria belonging to the class Ktedonobacteria.</title>
        <authorList>
            <person name="Yabe S."/>
            <person name="Wang C.M."/>
            <person name="Zheng Y."/>
            <person name="Sakai Y."/>
            <person name="Cavaletti L."/>
            <person name="Monciardini P."/>
            <person name="Donadio S."/>
        </authorList>
    </citation>
    <scope>NUCLEOTIDE SEQUENCE</scope>
    <source>
        <strain evidence="10">ID150040</strain>
    </source>
</reference>
<sequence length="130" mass="14600">MANKMAEKKKSTGRSQTAELKTRGKEKEQPAKSARVATREVRKEQKTESKAAPRREKGSPIVARIRSNRIGRFFLEAYYELRHKVTWPTFEQARNMTIAVIVISVLVGALLAAADFGLYHLFLLIIGGGK</sequence>
<dbReference type="InterPro" id="IPR001901">
    <property type="entry name" value="Translocase_SecE/Sec61-g"/>
</dbReference>
<proteinExistence type="inferred from homology"/>
<keyword evidence="3 8" id="KW-0812">Transmembrane</keyword>
<dbReference type="NCBIfam" id="TIGR00964">
    <property type="entry name" value="secE_bact"/>
    <property type="match status" value="1"/>
</dbReference>
<feature type="compositionally biased region" description="Basic and acidic residues" evidence="9">
    <location>
        <begin position="37"/>
        <end position="58"/>
    </location>
</feature>
<evidence type="ECO:0000313" key="11">
    <source>
        <dbReference type="Proteomes" id="UP000597444"/>
    </source>
</evidence>
<organism evidence="10 11">
    <name type="scientific">Reticulibacter mediterranei</name>
    <dbReference type="NCBI Taxonomy" id="2778369"/>
    <lineage>
        <taxon>Bacteria</taxon>
        <taxon>Bacillati</taxon>
        <taxon>Chloroflexota</taxon>
        <taxon>Ktedonobacteria</taxon>
        <taxon>Ktedonobacterales</taxon>
        <taxon>Reticulibacteraceae</taxon>
        <taxon>Reticulibacter</taxon>
    </lineage>
</organism>
<dbReference type="GO" id="GO:0009306">
    <property type="term" value="P:protein secretion"/>
    <property type="evidence" value="ECO:0007669"/>
    <property type="project" value="UniProtKB-UniRule"/>
</dbReference>
<keyword evidence="7 8" id="KW-0472">Membrane</keyword>
<dbReference type="Proteomes" id="UP000597444">
    <property type="component" value="Unassembled WGS sequence"/>
</dbReference>
<keyword evidence="8" id="KW-1003">Cell membrane</keyword>
<evidence type="ECO:0000256" key="4">
    <source>
        <dbReference type="ARBA" id="ARBA00022927"/>
    </source>
</evidence>
<evidence type="ECO:0000256" key="2">
    <source>
        <dbReference type="ARBA" id="ARBA00022448"/>
    </source>
</evidence>
<name>A0A8J3IKZ6_9CHLR</name>
<dbReference type="InterPro" id="IPR005807">
    <property type="entry name" value="SecE_bac"/>
</dbReference>
<comment type="function">
    <text evidence="8">Essential subunit of the Sec protein translocation channel SecYEG. Clamps together the 2 halves of SecY. May contact the channel plug during translocation.</text>
</comment>
<evidence type="ECO:0000313" key="10">
    <source>
        <dbReference type="EMBL" id="GHO93177.1"/>
    </source>
</evidence>
<evidence type="ECO:0000256" key="3">
    <source>
        <dbReference type="ARBA" id="ARBA00022692"/>
    </source>
</evidence>
<dbReference type="Pfam" id="PF00584">
    <property type="entry name" value="SecE"/>
    <property type="match status" value="1"/>
</dbReference>
<evidence type="ECO:0000256" key="1">
    <source>
        <dbReference type="ARBA" id="ARBA00004370"/>
    </source>
</evidence>
<feature type="region of interest" description="Disordered" evidence="9">
    <location>
        <begin position="1"/>
        <end position="60"/>
    </location>
</feature>